<evidence type="ECO:0008006" key="4">
    <source>
        <dbReference type="Google" id="ProtNLM"/>
    </source>
</evidence>
<gene>
    <name evidence="2" type="ORF">BFC17_12665</name>
</gene>
<evidence type="ECO:0000313" key="2">
    <source>
        <dbReference type="EMBL" id="OFI35602.1"/>
    </source>
</evidence>
<dbReference type="AlphaFoldDB" id="A0A1E8FI39"/>
<organism evidence="2 3">
    <name type="scientific">Alteromonas lipolytica</name>
    <dbReference type="NCBI Taxonomy" id="1856405"/>
    <lineage>
        <taxon>Bacteria</taxon>
        <taxon>Pseudomonadati</taxon>
        <taxon>Pseudomonadota</taxon>
        <taxon>Gammaproteobacteria</taxon>
        <taxon>Alteromonadales</taxon>
        <taxon>Alteromonadaceae</taxon>
        <taxon>Alteromonas/Salinimonas group</taxon>
        <taxon>Alteromonas</taxon>
    </lineage>
</organism>
<reference evidence="2 3" key="1">
    <citation type="submission" date="2016-09" db="EMBL/GenBank/DDBJ databases">
        <title>Alteromonas lipolytica, a new species isolated from sea water.</title>
        <authorList>
            <person name="Wu Y.-H."/>
            <person name="Cheng H."/>
            <person name="Xu X.-W."/>
        </authorList>
    </citation>
    <scope>NUCLEOTIDE SEQUENCE [LARGE SCALE GENOMIC DNA]</scope>
    <source>
        <strain evidence="2 3">JW12</strain>
    </source>
</reference>
<feature type="signal peptide" evidence="1">
    <location>
        <begin position="1"/>
        <end position="22"/>
    </location>
</feature>
<dbReference type="RefSeq" id="WP_070175346.1">
    <property type="nucleotide sequence ID" value="NZ_BMJR01000006.1"/>
</dbReference>
<evidence type="ECO:0000313" key="3">
    <source>
        <dbReference type="Proteomes" id="UP000176037"/>
    </source>
</evidence>
<comment type="caution">
    <text evidence="2">The sequence shown here is derived from an EMBL/GenBank/DDBJ whole genome shotgun (WGS) entry which is preliminary data.</text>
</comment>
<accession>A0A1E8FI39</accession>
<feature type="chain" id="PRO_5009214235" description="Outer membrane protein beta-barrel domain-containing protein" evidence="1">
    <location>
        <begin position="23"/>
        <end position="155"/>
    </location>
</feature>
<dbReference type="Proteomes" id="UP000176037">
    <property type="component" value="Unassembled WGS sequence"/>
</dbReference>
<evidence type="ECO:0000256" key="1">
    <source>
        <dbReference type="SAM" id="SignalP"/>
    </source>
</evidence>
<keyword evidence="1" id="KW-0732">Signal</keyword>
<keyword evidence="3" id="KW-1185">Reference proteome</keyword>
<protein>
    <recommendedName>
        <fullName evidence="4">Outer membrane protein beta-barrel domain-containing protein</fullName>
    </recommendedName>
</protein>
<name>A0A1E8FI39_9ALTE</name>
<proteinExistence type="predicted"/>
<sequence length="155" mass="16109">MKILKPLACLLLPLSVSTTSLANEFSFGVGIGSLYSGLGVNVASRSATDLKYVSAGCMSYSSYGGATCGAGAGWIQADLLGFDNTNHGIGVYIGIVGDERESYNDTKAVYGAGLSYHYFAKGIEQPGAHLGISLVAGDTNSGLDTKLLLEFGYQF</sequence>
<dbReference type="EMBL" id="MJIC01000009">
    <property type="protein sequence ID" value="OFI35602.1"/>
    <property type="molecule type" value="Genomic_DNA"/>
</dbReference>
<dbReference type="OrthoDB" id="6398712at2"/>